<dbReference type="Proteomes" id="UP001346869">
    <property type="component" value="Unassembled WGS sequence"/>
</dbReference>
<evidence type="ECO:0000256" key="9">
    <source>
        <dbReference type="SAM" id="MobiDB-lite"/>
    </source>
</evidence>
<feature type="region of interest" description="Disordered" evidence="9">
    <location>
        <begin position="376"/>
        <end position="432"/>
    </location>
</feature>
<feature type="region of interest" description="Disordered" evidence="9">
    <location>
        <begin position="106"/>
        <end position="155"/>
    </location>
</feature>
<evidence type="ECO:0000256" key="5">
    <source>
        <dbReference type="ARBA" id="ARBA00022829"/>
    </source>
</evidence>
<evidence type="ECO:0000256" key="7">
    <source>
        <dbReference type="ARBA" id="ARBA00023306"/>
    </source>
</evidence>
<feature type="region of interest" description="Disordered" evidence="9">
    <location>
        <begin position="1"/>
        <end position="76"/>
    </location>
</feature>
<dbReference type="GO" id="GO:0051301">
    <property type="term" value="P:cell division"/>
    <property type="evidence" value="ECO:0007669"/>
    <property type="project" value="UniProtKB-KW"/>
</dbReference>
<dbReference type="GO" id="GO:0005634">
    <property type="term" value="C:nucleus"/>
    <property type="evidence" value="ECO:0007669"/>
    <property type="project" value="InterPro"/>
</dbReference>
<accession>A0AAN7XCG2</accession>
<keyword evidence="8" id="KW-0137">Centromere</keyword>
<evidence type="ECO:0000256" key="4">
    <source>
        <dbReference type="ARBA" id="ARBA00022618"/>
    </source>
</evidence>
<dbReference type="InterPro" id="IPR038889">
    <property type="entry name" value="Shugoshin1/2"/>
</dbReference>
<dbReference type="GO" id="GO:0045132">
    <property type="term" value="P:meiotic chromosome segregation"/>
    <property type="evidence" value="ECO:0007669"/>
    <property type="project" value="InterPro"/>
</dbReference>
<feature type="region of interest" description="Disordered" evidence="9">
    <location>
        <begin position="178"/>
        <end position="211"/>
    </location>
</feature>
<keyword evidence="3" id="KW-0158">Chromosome</keyword>
<evidence type="ECO:0000256" key="2">
    <source>
        <dbReference type="ARBA" id="ARBA00010845"/>
    </source>
</evidence>
<dbReference type="PANTHER" id="PTHR21577">
    <property type="entry name" value="SHUGOSHIN"/>
    <property type="match status" value="1"/>
</dbReference>
<keyword evidence="4" id="KW-0132">Cell division</keyword>
<dbReference type="EMBL" id="JAUZQC010000013">
    <property type="protein sequence ID" value="KAK5860688.1"/>
    <property type="molecule type" value="Genomic_DNA"/>
</dbReference>
<evidence type="ECO:0000256" key="6">
    <source>
        <dbReference type="ARBA" id="ARBA00023054"/>
    </source>
</evidence>
<comment type="subcellular location">
    <subcellularLocation>
        <location evidence="1">Chromosome</location>
        <location evidence="1">Centromere</location>
    </subcellularLocation>
</comment>
<evidence type="ECO:0000259" key="10">
    <source>
        <dbReference type="Pfam" id="PF07557"/>
    </source>
</evidence>
<name>A0AAN7XCG2_ELEMC</name>
<feature type="region of interest" description="Disordered" evidence="9">
    <location>
        <begin position="455"/>
        <end position="478"/>
    </location>
</feature>
<reference evidence="11 12" key="1">
    <citation type="journal article" date="2023" name="Genes (Basel)">
        <title>Chromosome-Level Genome Assembly and Circadian Gene Repertoire of the Patagonia Blennie Eleginops maclovinus-The Closest Ancestral Proxy of Antarctic Cryonotothenioids.</title>
        <authorList>
            <person name="Cheng C.C."/>
            <person name="Rivera-Colon A.G."/>
            <person name="Minhas B.F."/>
            <person name="Wilson L."/>
            <person name="Rayamajhi N."/>
            <person name="Vargas-Chacoff L."/>
            <person name="Catchen J.M."/>
        </authorList>
    </citation>
    <scope>NUCLEOTIDE SEQUENCE [LARGE SCALE GENOMIC DNA]</scope>
    <source>
        <strain evidence="11">JMC-PN-2008</strain>
    </source>
</reference>
<keyword evidence="6" id="KW-0175">Coiled coil</keyword>
<feature type="compositionally biased region" description="Basic residues" evidence="9">
    <location>
        <begin position="456"/>
        <end position="466"/>
    </location>
</feature>
<evidence type="ECO:0000256" key="8">
    <source>
        <dbReference type="ARBA" id="ARBA00023328"/>
    </source>
</evidence>
<comment type="caution">
    <text evidence="11">The sequence shown here is derived from an EMBL/GenBank/DDBJ whole genome shotgun (WGS) entry which is preliminary data.</text>
</comment>
<dbReference type="PANTHER" id="PTHR21577:SF3">
    <property type="entry name" value="SHUGOSHIN 1-RELATED"/>
    <property type="match status" value="1"/>
</dbReference>
<dbReference type="InterPro" id="IPR011515">
    <property type="entry name" value="Shugoshin_C"/>
</dbReference>
<reference evidence="11 12" key="2">
    <citation type="journal article" date="2023" name="Mol. Biol. Evol.">
        <title>Genomics of Secondarily Temperate Adaptation in the Only Non-Antarctic Icefish.</title>
        <authorList>
            <person name="Rivera-Colon A.G."/>
            <person name="Rayamajhi N."/>
            <person name="Minhas B.F."/>
            <person name="Madrigal G."/>
            <person name="Bilyk K.T."/>
            <person name="Yoon V."/>
            <person name="Hune M."/>
            <person name="Gregory S."/>
            <person name="Cheng C.H.C."/>
            <person name="Catchen J.M."/>
        </authorList>
    </citation>
    <scope>NUCLEOTIDE SEQUENCE [LARGE SCALE GENOMIC DNA]</scope>
    <source>
        <strain evidence="11">JMC-PN-2008</strain>
    </source>
</reference>
<organism evidence="11 12">
    <name type="scientific">Eleginops maclovinus</name>
    <name type="common">Patagonian blennie</name>
    <name type="synonym">Eleginus maclovinus</name>
    <dbReference type="NCBI Taxonomy" id="56733"/>
    <lineage>
        <taxon>Eukaryota</taxon>
        <taxon>Metazoa</taxon>
        <taxon>Chordata</taxon>
        <taxon>Craniata</taxon>
        <taxon>Vertebrata</taxon>
        <taxon>Euteleostomi</taxon>
        <taxon>Actinopterygii</taxon>
        <taxon>Neopterygii</taxon>
        <taxon>Teleostei</taxon>
        <taxon>Neoteleostei</taxon>
        <taxon>Acanthomorphata</taxon>
        <taxon>Eupercaria</taxon>
        <taxon>Perciformes</taxon>
        <taxon>Notothenioidei</taxon>
        <taxon>Eleginopidae</taxon>
        <taxon>Eleginops</taxon>
    </lineage>
</organism>
<evidence type="ECO:0000313" key="12">
    <source>
        <dbReference type="Proteomes" id="UP001346869"/>
    </source>
</evidence>
<feature type="compositionally biased region" description="Basic and acidic residues" evidence="9">
    <location>
        <begin position="125"/>
        <end position="142"/>
    </location>
</feature>
<feature type="compositionally biased region" description="Polar residues" evidence="9">
    <location>
        <begin position="403"/>
        <end position="419"/>
    </location>
</feature>
<evidence type="ECO:0000256" key="3">
    <source>
        <dbReference type="ARBA" id="ARBA00022454"/>
    </source>
</evidence>
<evidence type="ECO:0000313" key="11">
    <source>
        <dbReference type="EMBL" id="KAK5860688.1"/>
    </source>
</evidence>
<comment type="similarity">
    <text evidence="2">Belongs to the shugoshin family.</text>
</comment>
<keyword evidence="5" id="KW-0159">Chromosome partition</keyword>
<feature type="compositionally biased region" description="Basic and acidic residues" evidence="9">
    <location>
        <begin position="32"/>
        <end position="41"/>
    </location>
</feature>
<evidence type="ECO:0000256" key="1">
    <source>
        <dbReference type="ARBA" id="ARBA00004584"/>
    </source>
</evidence>
<dbReference type="Pfam" id="PF07557">
    <property type="entry name" value="Shugoshin_C"/>
    <property type="match status" value="1"/>
</dbReference>
<feature type="region of interest" description="Disordered" evidence="9">
    <location>
        <begin position="271"/>
        <end position="309"/>
    </location>
</feature>
<dbReference type="GO" id="GO:0051177">
    <property type="term" value="P:meiotic sister chromatid cohesion"/>
    <property type="evidence" value="ECO:0007669"/>
    <property type="project" value="TreeGrafter"/>
</dbReference>
<protein>
    <recommendedName>
        <fullName evidence="10">Shugoshin C-terminal domain-containing protein</fullName>
    </recommendedName>
</protein>
<keyword evidence="7" id="KW-0131">Cell cycle</keyword>
<feature type="compositionally biased region" description="Basic residues" evidence="9">
    <location>
        <begin position="189"/>
        <end position="201"/>
    </location>
</feature>
<feature type="domain" description="Shugoshin C-terminal" evidence="10">
    <location>
        <begin position="418"/>
        <end position="440"/>
    </location>
</feature>
<sequence>MFVSFPQPPRESESSQSSLQQPHIEVEEEQREEALNEREPPEFPFCAVEVTHSEFSKPQRKMKTEKKSQKSSNRGTFVVSVARESLFSNGAAPQVDTLEQDLMPSTETYDCETGDPPTAMAAGNDLDHSESNLHSDGDRIKETPSSSKRRWQATMDGEALQEDLSCNEDLELLALEQDRTSASECQISKKARREEKKKKGQREKCVDHLSDRKKKIKSSIKRIRSKNEACYLEEGGDASPVRCDDGPERNEEQLDDLLMADSRAHINGKDDSFDHLFDSEPNESKTGMSQNPKWCRNTPKVHTSTEGQKPRETFVVYRRKTQDIVTFNNKRTTRVLHKLDTREEADKDLLTDEMPPWMDADVLDDTEMDSLLATPRRKTSGRAAVIQESPAVTEPSQAGRVLTSLTNTIATPENKNGGRSQRRKGVVSYKEPTINCKLRRGDKFTDSNFLSLVFKEKKKKKPKQKKNQNQPERSVLVD</sequence>
<dbReference type="AlphaFoldDB" id="A0AAN7XCG2"/>
<proteinExistence type="inferred from homology"/>
<keyword evidence="12" id="KW-1185">Reference proteome</keyword>
<dbReference type="GO" id="GO:0000776">
    <property type="term" value="C:kinetochore"/>
    <property type="evidence" value="ECO:0007669"/>
    <property type="project" value="TreeGrafter"/>
</dbReference>
<gene>
    <name evidence="11" type="ORF">PBY51_022149</name>
</gene>